<dbReference type="STRING" id="46224.B4102_2369"/>
<accession>A0A150LCW6</accession>
<reference evidence="3 4" key="1">
    <citation type="submission" date="2016-01" db="EMBL/GenBank/DDBJ databases">
        <title>Genome Sequences of Twelve Sporeforming Bacillus Species Isolated from Foods.</title>
        <authorList>
            <person name="Berendsen E.M."/>
            <person name="Wells-Bennik M.H."/>
            <person name="Krawcyk A.O."/>
            <person name="De Jong A."/>
            <person name="Holsappel S."/>
            <person name="Eijlander R.T."/>
            <person name="Kuipers O.P."/>
        </authorList>
    </citation>
    <scope>NUCLEOTIDE SEQUENCE [LARGE SCALE GENOMIC DNA]</scope>
    <source>
        <strain evidence="3 4">B4102</strain>
    </source>
</reference>
<dbReference type="EMBL" id="LQYN01000018">
    <property type="protein sequence ID" value="KYD10085.1"/>
    <property type="molecule type" value="Genomic_DNA"/>
</dbReference>
<organism evidence="3 4">
    <name type="scientific">Heyndrickxia sporothermodurans</name>
    <dbReference type="NCBI Taxonomy" id="46224"/>
    <lineage>
        <taxon>Bacteria</taxon>
        <taxon>Bacillati</taxon>
        <taxon>Bacillota</taxon>
        <taxon>Bacilli</taxon>
        <taxon>Bacillales</taxon>
        <taxon>Bacillaceae</taxon>
        <taxon>Heyndrickxia</taxon>
    </lineage>
</organism>
<dbReference type="Proteomes" id="UP000075666">
    <property type="component" value="Unassembled WGS sequence"/>
</dbReference>
<dbReference type="PATRIC" id="fig|46224.3.peg.1379"/>
<evidence type="ECO:0000313" key="4">
    <source>
        <dbReference type="Proteomes" id="UP000075666"/>
    </source>
</evidence>
<gene>
    <name evidence="3" type="ORF">B4102_2369</name>
</gene>
<dbReference type="AlphaFoldDB" id="A0A150LCW6"/>
<dbReference type="RefSeq" id="WP_066228030.1">
    <property type="nucleotide sequence ID" value="NZ_JALKTV010000024.1"/>
</dbReference>
<protein>
    <recommendedName>
        <fullName evidence="2">Activator of Hsp90 ATPase homologue 1/2-like C-terminal domain-containing protein</fullName>
    </recommendedName>
</protein>
<dbReference type="Pfam" id="PF08327">
    <property type="entry name" value="AHSA1"/>
    <property type="match status" value="1"/>
</dbReference>
<sequence>MLASIQKVEDHYFARFERQLQHSVEEVWAMLTDNEKLSKWFSELRVKDLRKGGIILFDMQDGTFEEMEITELEMYSVLEFTWAEDKVRFELYKENDGCLLILNETINKMTNHTPKDLAGWHVCLDVIHALLDGRTIESRKEEWEKWYEKYIQLTERYM</sequence>
<proteinExistence type="inferred from homology"/>
<dbReference type="CDD" id="cd08899">
    <property type="entry name" value="SRPBCC_CalC_Aha1-like_6"/>
    <property type="match status" value="1"/>
</dbReference>
<feature type="domain" description="Activator of Hsp90 ATPase homologue 1/2-like C-terminal" evidence="2">
    <location>
        <begin position="22"/>
        <end position="131"/>
    </location>
</feature>
<evidence type="ECO:0000313" key="3">
    <source>
        <dbReference type="EMBL" id="KYD10085.1"/>
    </source>
</evidence>
<evidence type="ECO:0000256" key="1">
    <source>
        <dbReference type="ARBA" id="ARBA00006817"/>
    </source>
</evidence>
<comment type="caution">
    <text evidence="3">The sequence shown here is derived from an EMBL/GenBank/DDBJ whole genome shotgun (WGS) entry which is preliminary data.</text>
</comment>
<comment type="similarity">
    <text evidence="1">Belongs to the AHA1 family.</text>
</comment>
<dbReference type="InterPro" id="IPR023393">
    <property type="entry name" value="START-like_dom_sf"/>
</dbReference>
<dbReference type="InterPro" id="IPR013538">
    <property type="entry name" value="ASHA1/2-like_C"/>
</dbReference>
<dbReference type="SUPFAM" id="SSF55961">
    <property type="entry name" value="Bet v1-like"/>
    <property type="match status" value="1"/>
</dbReference>
<dbReference type="OrthoDB" id="9803476at2"/>
<name>A0A150LCW6_9BACI</name>
<dbReference type="Gene3D" id="3.30.530.20">
    <property type="match status" value="1"/>
</dbReference>
<evidence type="ECO:0000259" key="2">
    <source>
        <dbReference type="Pfam" id="PF08327"/>
    </source>
</evidence>
<keyword evidence="4" id="KW-1185">Reference proteome</keyword>